<accession>A0ABU7KH52</accession>
<name>A0ABU7KH52_9ACTN</name>
<dbReference type="EMBL" id="JAUZMY010000054">
    <property type="protein sequence ID" value="MEE2041566.1"/>
    <property type="molecule type" value="Genomic_DNA"/>
</dbReference>
<organism evidence="1 2">
    <name type="scientific">Nocardiopsis codii</name>
    <dbReference type="NCBI Taxonomy" id="3065942"/>
    <lineage>
        <taxon>Bacteria</taxon>
        <taxon>Bacillati</taxon>
        <taxon>Actinomycetota</taxon>
        <taxon>Actinomycetes</taxon>
        <taxon>Streptosporangiales</taxon>
        <taxon>Nocardiopsidaceae</taxon>
        <taxon>Nocardiopsis</taxon>
    </lineage>
</organism>
<evidence type="ECO:0000313" key="2">
    <source>
        <dbReference type="Proteomes" id="UP001356095"/>
    </source>
</evidence>
<comment type="caution">
    <text evidence="1">The sequence shown here is derived from an EMBL/GenBank/DDBJ whole genome shotgun (WGS) entry which is preliminary data.</text>
</comment>
<dbReference type="Proteomes" id="UP001356095">
    <property type="component" value="Unassembled WGS sequence"/>
</dbReference>
<sequence length="84" mass="8847">MPTPMTAGAMRTLLENLPENTPLYDDATGRPILDAYVDTDGAPTLVLMLDNPEVDQVANSYTGGGTFSGVLIQTGGNVHGNIRL</sequence>
<proteinExistence type="predicted"/>
<dbReference type="RefSeq" id="WP_330095323.1">
    <property type="nucleotide sequence ID" value="NZ_JAUZMY010000054.1"/>
</dbReference>
<gene>
    <name evidence="1" type="ORF">Q8791_30525</name>
</gene>
<protein>
    <submittedName>
        <fullName evidence="1">Uncharacterized protein</fullName>
    </submittedName>
</protein>
<reference evidence="1 2" key="1">
    <citation type="submission" date="2023-08" db="EMBL/GenBank/DDBJ databases">
        <authorList>
            <person name="Girao M."/>
            <person name="Carvalho M.F."/>
        </authorList>
    </citation>
    <scope>NUCLEOTIDE SEQUENCE [LARGE SCALE GENOMIC DNA]</scope>
    <source>
        <strain evidence="1 2">CT-R113</strain>
    </source>
</reference>
<evidence type="ECO:0000313" key="1">
    <source>
        <dbReference type="EMBL" id="MEE2041566.1"/>
    </source>
</evidence>
<keyword evidence="2" id="KW-1185">Reference proteome</keyword>